<dbReference type="SMART" id="SM00382">
    <property type="entry name" value="AAA"/>
    <property type="match status" value="1"/>
</dbReference>
<keyword evidence="11" id="KW-1185">Reference proteome</keyword>
<organism evidence="10 11">
    <name type="scientific">Limisphaera ngatamarikiensis</name>
    <dbReference type="NCBI Taxonomy" id="1324935"/>
    <lineage>
        <taxon>Bacteria</taxon>
        <taxon>Pseudomonadati</taxon>
        <taxon>Verrucomicrobiota</taxon>
        <taxon>Verrucomicrobiia</taxon>
        <taxon>Limisphaerales</taxon>
        <taxon>Limisphaeraceae</taxon>
        <taxon>Limisphaera</taxon>
    </lineage>
</organism>
<dbReference type="PANTHER" id="PTHR30258">
    <property type="entry name" value="TYPE II SECRETION SYSTEM PROTEIN GSPE-RELATED"/>
    <property type="match status" value="1"/>
</dbReference>
<dbReference type="PANTHER" id="PTHR30258:SF1">
    <property type="entry name" value="PROTEIN TRANSPORT PROTEIN HOFB HOMOLOG"/>
    <property type="match status" value="1"/>
</dbReference>
<dbReference type="EC" id="7.4.2.8" evidence="7"/>
<dbReference type="FunFam" id="3.30.450.90:FF:000001">
    <property type="entry name" value="Type II secretion system ATPase GspE"/>
    <property type="match status" value="1"/>
</dbReference>
<evidence type="ECO:0000313" key="11">
    <source>
        <dbReference type="Proteomes" id="UP000477311"/>
    </source>
</evidence>
<dbReference type="Gene3D" id="3.40.50.300">
    <property type="entry name" value="P-loop containing nucleotide triphosphate hydrolases"/>
    <property type="match status" value="1"/>
</dbReference>
<comment type="similarity">
    <text evidence="1">Belongs to the GSP E family.</text>
</comment>
<dbReference type="InterPro" id="IPR007831">
    <property type="entry name" value="T2SS_GspE_N"/>
</dbReference>
<dbReference type="GO" id="GO:0015627">
    <property type="term" value="C:type II protein secretion system complex"/>
    <property type="evidence" value="ECO:0007669"/>
    <property type="project" value="InterPro"/>
</dbReference>
<dbReference type="GO" id="GO:0015628">
    <property type="term" value="P:protein secretion by the type II secretion system"/>
    <property type="evidence" value="ECO:0007669"/>
    <property type="project" value="InterPro"/>
</dbReference>
<dbReference type="InterPro" id="IPR013369">
    <property type="entry name" value="T2SS_GspE"/>
</dbReference>
<dbReference type="Proteomes" id="UP000477311">
    <property type="component" value="Unassembled WGS sequence"/>
</dbReference>
<dbReference type="GO" id="GO:0005886">
    <property type="term" value="C:plasma membrane"/>
    <property type="evidence" value="ECO:0007669"/>
    <property type="project" value="TreeGrafter"/>
</dbReference>
<keyword evidence="5" id="KW-0653">Protein transport</keyword>
<evidence type="ECO:0000313" key="10">
    <source>
        <dbReference type="EMBL" id="NGO38945.1"/>
    </source>
</evidence>
<dbReference type="Gene3D" id="3.30.450.90">
    <property type="match status" value="1"/>
</dbReference>
<dbReference type="RefSeq" id="WP_165106689.1">
    <property type="nucleotide sequence ID" value="NZ_JAAKYA010000042.1"/>
</dbReference>
<dbReference type="SUPFAM" id="SSF52540">
    <property type="entry name" value="P-loop containing nucleoside triphosphate hydrolases"/>
    <property type="match status" value="1"/>
</dbReference>
<accession>A0A6M1RQK0</accession>
<dbReference type="GO" id="GO:0005524">
    <property type="term" value="F:ATP binding"/>
    <property type="evidence" value="ECO:0007669"/>
    <property type="project" value="UniProtKB-KW"/>
</dbReference>
<dbReference type="Pfam" id="PF05157">
    <property type="entry name" value="MshEN"/>
    <property type="match status" value="1"/>
</dbReference>
<dbReference type="FunFam" id="3.40.50.300:FF:000398">
    <property type="entry name" value="Type IV pilus assembly ATPase PilB"/>
    <property type="match status" value="1"/>
</dbReference>
<dbReference type="PROSITE" id="PS00662">
    <property type="entry name" value="T2SP_E"/>
    <property type="match status" value="1"/>
</dbReference>
<comment type="caution">
    <text evidence="10">The sequence shown here is derived from an EMBL/GenBank/DDBJ whole genome shotgun (WGS) entry which is preliminary data.</text>
</comment>
<evidence type="ECO:0000259" key="9">
    <source>
        <dbReference type="PROSITE" id="PS00662"/>
    </source>
</evidence>
<feature type="domain" description="Bacterial type II secretion system protein E" evidence="9">
    <location>
        <begin position="386"/>
        <end position="400"/>
    </location>
</feature>
<keyword evidence="3" id="KW-0547">Nucleotide-binding</keyword>
<comment type="catalytic activity">
    <reaction evidence="8">
        <text>ATP + H2O + cellular proteinSide 1 = ADP + phosphate + cellular proteinSide 2.</text>
        <dbReference type="EC" id="7.4.2.8"/>
    </reaction>
</comment>
<keyword evidence="6" id="KW-1278">Translocase</keyword>
<evidence type="ECO:0000256" key="8">
    <source>
        <dbReference type="ARBA" id="ARBA00034006"/>
    </source>
</evidence>
<dbReference type="InterPro" id="IPR001482">
    <property type="entry name" value="T2SS/T4SS_dom"/>
</dbReference>
<evidence type="ECO:0000256" key="5">
    <source>
        <dbReference type="ARBA" id="ARBA00022927"/>
    </source>
</evidence>
<dbReference type="NCBIfam" id="TIGR02533">
    <property type="entry name" value="type_II_gspE"/>
    <property type="match status" value="1"/>
</dbReference>
<evidence type="ECO:0000256" key="7">
    <source>
        <dbReference type="ARBA" id="ARBA00024382"/>
    </source>
</evidence>
<sequence>MAEEFHSPLLALLKERNLIDDLQYEEVVSECKRTGNPVLQVLQDYGVMDLDTILQVIADHLGTEVVSLSGRQIPADVLELMPAETARLYQCIPIEDDGTTLKVAFADPLNPAQIDEVSFIVKREIQPVVADPAEIQKLIERCYGEEASNVAEVLKELGADAELAREAAEASEDISVAEDLANQAPIVKFVNLVLQQAIQDRASDIHFEPFEDEFKIRYRVDGALYEMTPPPKHLALPVISRIKVMANLNISERRLPQDGRITHRIGGRVVDLRVSTLPTQFGESVVLRVLDRSTVNLELENLGFPKFIYDYMTEVIQRPNGIIIVTGPTGCGKTTTLYACLRRINTIDSKLLTAEDPVEYDIEGIMQVPINESVGMTFGRALRAFLRQDPDVIMIGEMRDLETAQIAIQASLTGHLVLSTLHTNDAPGAVTRLIDMGAEPFLISSTLVAVLAQRLVRKICRDCRTPFEPTESQLALLNLSPHDLGEKVFYYGRGCANCHDTGYKGRKGIFELLVITEPIRTLINERAPTVVLRQKAIELGMTTLREDGLRNIFEGETTIEEVVKYT</sequence>
<dbReference type="SUPFAM" id="SSF160246">
    <property type="entry name" value="EspE N-terminal domain-like"/>
    <property type="match status" value="1"/>
</dbReference>
<evidence type="ECO:0000256" key="3">
    <source>
        <dbReference type="ARBA" id="ARBA00022741"/>
    </source>
</evidence>
<dbReference type="AlphaFoldDB" id="A0A6M1RQK0"/>
<keyword evidence="4" id="KW-0067">ATP-binding</keyword>
<dbReference type="InterPro" id="IPR027417">
    <property type="entry name" value="P-loop_NTPase"/>
</dbReference>
<dbReference type="GO" id="GO:0016887">
    <property type="term" value="F:ATP hydrolysis activity"/>
    <property type="evidence" value="ECO:0007669"/>
    <property type="project" value="TreeGrafter"/>
</dbReference>
<keyword evidence="2" id="KW-0813">Transport</keyword>
<evidence type="ECO:0000256" key="4">
    <source>
        <dbReference type="ARBA" id="ARBA00022840"/>
    </source>
</evidence>
<reference evidence="10 11" key="1">
    <citation type="submission" date="2020-02" db="EMBL/GenBank/DDBJ databases">
        <title>Draft genome sequence of Limisphaera ngatamarikiensis NGM72.4T, a thermophilic Verrucomicrobia grouped in subdivision 3.</title>
        <authorList>
            <person name="Carere C.R."/>
            <person name="Steen J."/>
            <person name="Hugenholtz P."/>
            <person name="Stott M.B."/>
        </authorList>
    </citation>
    <scope>NUCLEOTIDE SEQUENCE [LARGE SCALE GENOMIC DNA]</scope>
    <source>
        <strain evidence="10 11">NGM72.4</strain>
    </source>
</reference>
<dbReference type="InterPro" id="IPR037257">
    <property type="entry name" value="T2SS_E_N_sf"/>
</dbReference>
<evidence type="ECO:0000256" key="2">
    <source>
        <dbReference type="ARBA" id="ARBA00022448"/>
    </source>
</evidence>
<dbReference type="Gene3D" id="3.30.300.160">
    <property type="entry name" value="Type II secretion system, protein E, N-terminal domain"/>
    <property type="match status" value="1"/>
</dbReference>
<dbReference type="EMBL" id="JAAKYA010000042">
    <property type="protein sequence ID" value="NGO38945.1"/>
    <property type="molecule type" value="Genomic_DNA"/>
</dbReference>
<gene>
    <name evidence="10" type="primary">gspE</name>
    <name evidence="10" type="ORF">G4L39_05985</name>
</gene>
<dbReference type="FunFam" id="3.30.300.160:FF:000002">
    <property type="entry name" value="Type II secretion system protein E"/>
    <property type="match status" value="1"/>
</dbReference>
<dbReference type="InterPro" id="IPR003593">
    <property type="entry name" value="AAA+_ATPase"/>
</dbReference>
<name>A0A6M1RQK0_9BACT</name>
<dbReference type="Pfam" id="PF00437">
    <property type="entry name" value="T2SSE"/>
    <property type="match status" value="1"/>
</dbReference>
<dbReference type="CDD" id="cd01129">
    <property type="entry name" value="PulE-GspE-like"/>
    <property type="match status" value="1"/>
</dbReference>
<proteinExistence type="inferred from homology"/>
<evidence type="ECO:0000256" key="1">
    <source>
        <dbReference type="ARBA" id="ARBA00006611"/>
    </source>
</evidence>
<dbReference type="GO" id="GO:0008564">
    <property type="term" value="F:protein-exporting ATPase activity"/>
    <property type="evidence" value="ECO:0007669"/>
    <property type="project" value="UniProtKB-EC"/>
</dbReference>
<protein>
    <recommendedName>
        <fullName evidence="7">protein-secreting ATPase</fullName>
        <ecNumber evidence="7">7.4.2.8</ecNumber>
    </recommendedName>
</protein>
<evidence type="ECO:0000256" key="6">
    <source>
        <dbReference type="ARBA" id="ARBA00022967"/>
    </source>
</evidence>